<dbReference type="AlphaFoldDB" id="A0A8K0SMU7"/>
<evidence type="ECO:0000313" key="1">
    <source>
        <dbReference type="EMBL" id="KAH7309079.1"/>
    </source>
</evidence>
<dbReference type="EMBL" id="JAGPNK010000014">
    <property type="protein sequence ID" value="KAH7309079.1"/>
    <property type="molecule type" value="Genomic_DNA"/>
</dbReference>
<gene>
    <name evidence="1" type="ORF">B0I35DRAFT_482812</name>
</gene>
<dbReference type="Proteomes" id="UP000813444">
    <property type="component" value="Unassembled WGS sequence"/>
</dbReference>
<accession>A0A8K0SMU7</accession>
<dbReference type="SUPFAM" id="SSF56112">
    <property type="entry name" value="Protein kinase-like (PK-like)"/>
    <property type="match status" value="1"/>
</dbReference>
<dbReference type="OrthoDB" id="5221171at2759"/>
<comment type="caution">
    <text evidence="1">The sequence shown here is derived from an EMBL/GenBank/DDBJ whole genome shotgun (WGS) entry which is preliminary data.</text>
</comment>
<reference evidence="1" key="1">
    <citation type="journal article" date="2021" name="Nat. Commun.">
        <title>Genetic determinants of endophytism in the Arabidopsis root mycobiome.</title>
        <authorList>
            <person name="Mesny F."/>
            <person name="Miyauchi S."/>
            <person name="Thiergart T."/>
            <person name="Pickel B."/>
            <person name="Atanasova L."/>
            <person name="Karlsson M."/>
            <person name="Huettel B."/>
            <person name="Barry K.W."/>
            <person name="Haridas S."/>
            <person name="Chen C."/>
            <person name="Bauer D."/>
            <person name="Andreopoulos W."/>
            <person name="Pangilinan J."/>
            <person name="LaButti K."/>
            <person name="Riley R."/>
            <person name="Lipzen A."/>
            <person name="Clum A."/>
            <person name="Drula E."/>
            <person name="Henrissat B."/>
            <person name="Kohler A."/>
            <person name="Grigoriev I.V."/>
            <person name="Martin F.M."/>
            <person name="Hacquard S."/>
        </authorList>
    </citation>
    <scope>NUCLEOTIDE SEQUENCE</scope>
    <source>
        <strain evidence="1">MPI-CAGE-CH-0235</strain>
    </source>
</reference>
<organism evidence="1 2">
    <name type="scientific">Stachybotrys elegans</name>
    <dbReference type="NCBI Taxonomy" id="80388"/>
    <lineage>
        <taxon>Eukaryota</taxon>
        <taxon>Fungi</taxon>
        <taxon>Dikarya</taxon>
        <taxon>Ascomycota</taxon>
        <taxon>Pezizomycotina</taxon>
        <taxon>Sordariomycetes</taxon>
        <taxon>Hypocreomycetidae</taxon>
        <taxon>Hypocreales</taxon>
        <taxon>Stachybotryaceae</taxon>
        <taxon>Stachybotrys</taxon>
    </lineage>
</organism>
<evidence type="ECO:0008006" key="3">
    <source>
        <dbReference type="Google" id="ProtNLM"/>
    </source>
</evidence>
<dbReference type="InterPro" id="IPR011009">
    <property type="entry name" value="Kinase-like_dom_sf"/>
</dbReference>
<protein>
    <recommendedName>
        <fullName evidence="3">Protein kinase domain-containing protein</fullName>
    </recommendedName>
</protein>
<keyword evidence="2" id="KW-1185">Reference proteome</keyword>
<evidence type="ECO:0000313" key="2">
    <source>
        <dbReference type="Proteomes" id="UP000813444"/>
    </source>
</evidence>
<sequence length="403" mass="44545">MEIRLLTKPTDPSIGGQSSTHSWCLQAALRWNPPLSPELEADRLWHEPEVLIYNNSIFPGVSCTASAYDVANRRWYELNVDSVVRDEDDWMSEVITKHITKYHSQHGTLPDFNVINTDRDCSETSFGRSPNAQVARPIQGNFRYGQGDSDMLPTTTFDQVKQKTYLSCSSDRCVWNAIDCVFKLIEFSEDVEVIEREVRTREMLLKAMSEAPGADSSMQKRFHILPILAVVLKHAETTETLGILMPYGGTSLESLAGGYKHGMGYRADDGEEDEEGLGASPRIDHGGSSEAQTCASAAAAGAKPLPTLPITETQIQGLVLAVWELARVGVLHGDINDRNTLLTPQNDLVMVDLGEVAPFYKGDANALGKMITWALESVDWDPDVMKRVRVVAECLQGISENKS</sequence>
<proteinExistence type="predicted"/>
<name>A0A8K0SMU7_9HYPO</name>